<feature type="region of interest" description="Disordered" evidence="1">
    <location>
        <begin position="60"/>
        <end position="88"/>
    </location>
</feature>
<evidence type="ECO:0000313" key="3">
    <source>
        <dbReference type="Proteomes" id="UP000735302"/>
    </source>
</evidence>
<evidence type="ECO:0000313" key="2">
    <source>
        <dbReference type="EMBL" id="GFN89038.1"/>
    </source>
</evidence>
<sequence length="202" mass="21782">MPLQGKVLDLLDNIMKSLVDETKMENVPQEEIEKAMANVLAAVAGVTAASDIMGNYPSLDDLDHAQNDPQWKEFDASPTADNTEPDVTNAGSYEEAMALHSAHVHKKLVETYALEIAQRCLDLNKNVTKAFSSFAIPGQSLDTASYRGRGTITKDYVGTFAGQTLHVPSSAAAVDIPSDVSGLFMDLLDSDDIIIIKVKGLE</sequence>
<dbReference type="AlphaFoldDB" id="A0AAV3Z154"/>
<name>A0AAV3Z154_9GAST</name>
<feature type="compositionally biased region" description="Polar residues" evidence="1">
    <location>
        <begin position="79"/>
        <end position="88"/>
    </location>
</feature>
<keyword evidence="3" id="KW-1185">Reference proteome</keyword>
<accession>A0AAV3Z154</accession>
<feature type="compositionally biased region" description="Basic and acidic residues" evidence="1">
    <location>
        <begin position="61"/>
        <end position="75"/>
    </location>
</feature>
<dbReference type="EMBL" id="BLXT01001915">
    <property type="protein sequence ID" value="GFN89038.1"/>
    <property type="molecule type" value="Genomic_DNA"/>
</dbReference>
<organism evidence="2 3">
    <name type="scientific">Plakobranchus ocellatus</name>
    <dbReference type="NCBI Taxonomy" id="259542"/>
    <lineage>
        <taxon>Eukaryota</taxon>
        <taxon>Metazoa</taxon>
        <taxon>Spiralia</taxon>
        <taxon>Lophotrochozoa</taxon>
        <taxon>Mollusca</taxon>
        <taxon>Gastropoda</taxon>
        <taxon>Heterobranchia</taxon>
        <taxon>Euthyneura</taxon>
        <taxon>Panpulmonata</taxon>
        <taxon>Sacoglossa</taxon>
        <taxon>Placobranchoidea</taxon>
        <taxon>Plakobranchidae</taxon>
        <taxon>Plakobranchus</taxon>
    </lineage>
</organism>
<evidence type="ECO:0000256" key="1">
    <source>
        <dbReference type="SAM" id="MobiDB-lite"/>
    </source>
</evidence>
<gene>
    <name evidence="2" type="ORF">PoB_001554400</name>
</gene>
<proteinExistence type="predicted"/>
<protein>
    <submittedName>
        <fullName evidence="2">Uncharacterized protein</fullName>
    </submittedName>
</protein>
<dbReference type="Proteomes" id="UP000735302">
    <property type="component" value="Unassembled WGS sequence"/>
</dbReference>
<reference evidence="2 3" key="1">
    <citation type="journal article" date="2021" name="Elife">
        <title>Chloroplast acquisition without the gene transfer in kleptoplastic sea slugs, Plakobranchus ocellatus.</title>
        <authorList>
            <person name="Maeda T."/>
            <person name="Takahashi S."/>
            <person name="Yoshida T."/>
            <person name="Shimamura S."/>
            <person name="Takaki Y."/>
            <person name="Nagai Y."/>
            <person name="Toyoda A."/>
            <person name="Suzuki Y."/>
            <person name="Arimoto A."/>
            <person name="Ishii H."/>
            <person name="Satoh N."/>
            <person name="Nishiyama T."/>
            <person name="Hasebe M."/>
            <person name="Maruyama T."/>
            <person name="Minagawa J."/>
            <person name="Obokata J."/>
            <person name="Shigenobu S."/>
        </authorList>
    </citation>
    <scope>NUCLEOTIDE SEQUENCE [LARGE SCALE GENOMIC DNA]</scope>
</reference>
<comment type="caution">
    <text evidence="2">The sequence shown here is derived from an EMBL/GenBank/DDBJ whole genome shotgun (WGS) entry which is preliminary data.</text>
</comment>